<dbReference type="PROSITE" id="PS50920">
    <property type="entry name" value="SOLCAR"/>
    <property type="match status" value="1"/>
</dbReference>
<evidence type="ECO:0000313" key="10">
    <source>
        <dbReference type="EMBL" id="KAL1530045.1"/>
    </source>
</evidence>
<protein>
    <recommendedName>
        <fullName evidence="12">Mitochondrial carrier protein</fullName>
    </recommendedName>
</protein>
<evidence type="ECO:0000256" key="6">
    <source>
        <dbReference type="ARBA" id="ARBA00023128"/>
    </source>
</evidence>
<gene>
    <name evidence="10" type="ORF">AB1Y20_000968</name>
</gene>
<evidence type="ECO:0008006" key="12">
    <source>
        <dbReference type="Google" id="ProtNLM"/>
    </source>
</evidence>
<evidence type="ECO:0000256" key="3">
    <source>
        <dbReference type="ARBA" id="ARBA00022692"/>
    </source>
</evidence>
<evidence type="ECO:0000256" key="1">
    <source>
        <dbReference type="ARBA" id="ARBA00004448"/>
    </source>
</evidence>
<evidence type="ECO:0000256" key="2">
    <source>
        <dbReference type="ARBA" id="ARBA00006375"/>
    </source>
</evidence>
<dbReference type="Gene3D" id="1.50.40.10">
    <property type="entry name" value="Mitochondrial carrier domain"/>
    <property type="match status" value="1"/>
</dbReference>
<proteinExistence type="inferred from homology"/>
<keyword evidence="4" id="KW-0999">Mitochondrion inner membrane</keyword>
<dbReference type="InterPro" id="IPR023395">
    <property type="entry name" value="MCP_dom_sf"/>
</dbReference>
<dbReference type="AlphaFoldDB" id="A0AB34K7E7"/>
<name>A0AB34K7E7_PRYPA</name>
<evidence type="ECO:0000256" key="8">
    <source>
        <dbReference type="PROSITE-ProRule" id="PRU00282"/>
    </source>
</evidence>
<dbReference type="Pfam" id="PF00153">
    <property type="entry name" value="Mito_carr"/>
    <property type="match status" value="1"/>
</dbReference>
<feature type="repeat" description="Solcar" evidence="8">
    <location>
        <begin position="204"/>
        <end position="294"/>
    </location>
</feature>
<organism evidence="10 11">
    <name type="scientific">Prymnesium parvum</name>
    <name type="common">Toxic golden alga</name>
    <dbReference type="NCBI Taxonomy" id="97485"/>
    <lineage>
        <taxon>Eukaryota</taxon>
        <taxon>Haptista</taxon>
        <taxon>Haptophyta</taxon>
        <taxon>Prymnesiophyceae</taxon>
        <taxon>Prymnesiales</taxon>
        <taxon>Prymnesiaceae</taxon>
        <taxon>Prymnesium</taxon>
    </lineage>
</organism>
<dbReference type="InterPro" id="IPR051028">
    <property type="entry name" value="Mito_Solute_Carrier"/>
</dbReference>
<dbReference type="Proteomes" id="UP001515480">
    <property type="component" value="Unassembled WGS sequence"/>
</dbReference>
<evidence type="ECO:0000256" key="5">
    <source>
        <dbReference type="ARBA" id="ARBA00022989"/>
    </source>
</evidence>
<evidence type="ECO:0000313" key="11">
    <source>
        <dbReference type="Proteomes" id="UP001515480"/>
    </source>
</evidence>
<comment type="subcellular location">
    <subcellularLocation>
        <location evidence="1">Mitochondrion inner membrane</location>
        <topology evidence="1">Multi-pass membrane protein</topology>
    </subcellularLocation>
</comment>
<dbReference type="PANTHER" id="PTHR45678:SF9">
    <property type="entry name" value="CALCIUM-BINDING MITOCHONDRIAL CARRIER PROTEIN ARALAR1"/>
    <property type="match status" value="1"/>
</dbReference>
<dbReference type="SUPFAM" id="SSF103506">
    <property type="entry name" value="Mitochondrial carrier"/>
    <property type="match status" value="1"/>
</dbReference>
<dbReference type="GO" id="GO:0005743">
    <property type="term" value="C:mitochondrial inner membrane"/>
    <property type="evidence" value="ECO:0007669"/>
    <property type="project" value="UniProtKB-SubCell"/>
</dbReference>
<keyword evidence="6" id="KW-0496">Mitochondrion</keyword>
<comment type="similarity">
    <text evidence="2 9">Belongs to the mitochondrial carrier (TC 2.A.29) family.</text>
</comment>
<sequence>MPLHVATEFGIGAMTGLLDCCLFHWVDTLKVRRQDGRPLLMDTRTRLPLNRNQLGSPRFALSAIASLYAGFSTNLSLKLPYMAFMFAFNAFNQRLLSSSFGSGADGSASAASKLAAAAMVGFEVSLLLSPLEMVRIQGQNCGKGGLISASRAIARLGDGSVRGWLGVWSRGLTATALREVKYCCGQFFLCDKISQTISGGAGPVSLKHQVVGAVCGGVICTIISHPDDVIKTRMQTHLKGSEKCAHYATYTASARYIVQTEGITALFRGSFFRCLLRVPLGLSVIIVASSWLRAKIDENPRSYASGHR</sequence>
<dbReference type="EMBL" id="JBGBPQ010000001">
    <property type="protein sequence ID" value="KAL1530045.1"/>
    <property type="molecule type" value="Genomic_DNA"/>
</dbReference>
<keyword evidence="5" id="KW-1133">Transmembrane helix</keyword>
<dbReference type="GO" id="GO:0022857">
    <property type="term" value="F:transmembrane transporter activity"/>
    <property type="evidence" value="ECO:0007669"/>
    <property type="project" value="TreeGrafter"/>
</dbReference>
<evidence type="ECO:0000256" key="4">
    <source>
        <dbReference type="ARBA" id="ARBA00022792"/>
    </source>
</evidence>
<keyword evidence="9" id="KW-0813">Transport</keyword>
<reference evidence="10 11" key="1">
    <citation type="journal article" date="2024" name="Science">
        <title>Giant polyketide synthase enzymes in the biosynthesis of giant marine polyether toxins.</title>
        <authorList>
            <person name="Fallon T.R."/>
            <person name="Shende V.V."/>
            <person name="Wierzbicki I.H."/>
            <person name="Pendleton A.L."/>
            <person name="Watervoot N.F."/>
            <person name="Auber R.P."/>
            <person name="Gonzalez D.J."/>
            <person name="Wisecaver J.H."/>
            <person name="Moore B.S."/>
        </authorList>
    </citation>
    <scope>NUCLEOTIDE SEQUENCE [LARGE SCALE GENOMIC DNA]</scope>
    <source>
        <strain evidence="10 11">12B1</strain>
    </source>
</reference>
<keyword evidence="3 8" id="KW-0812">Transmembrane</keyword>
<dbReference type="PANTHER" id="PTHR45678">
    <property type="entry name" value="MITOCHONDRIAL 2-OXODICARBOXYLATE CARRIER 1-RELATED"/>
    <property type="match status" value="1"/>
</dbReference>
<keyword evidence="7 8" id="KW-0472">Membrane</keyword>
<evidence type="ECO:0000256" key="9">
    <source>
        <dbReference type="RuleBase" id="RU000488"/>
    </source>
</evidence>
<keyword evidence="11" id="KW-1185">Reference proteome</keyword>
<comment type="caution">
    <text evidence="10">The sequence shown here is derived from an EMBL/GenBank/DDBJ whole genome shotgun (WGS) entry which is preliminary data.</text>
</comment>
<dbReference type="InterPro" id="IPR018108">
    <property type="entry name" value="MCP_transmembrane"/>
</dbReference>
<evidence type="ECO:0000256" key="7">
    <source>
        <dbReference type="ARBA" id="ARBA00023136"/>
    </source>
</evidence>
<accession>A0AB34K7E7</accession>